<dbReference type="Proteomes" id="UP000076335">
    <property type="component" value="Unassembled WGS sequence"/>
</dbReference>
<evidence type="ECO:0000313" key="8">
    <source>
        <dbReference type="Proteomes" id="UP000076335"/>
    </source>
</evidence>
<keyword evidence="2 5" id="KW-0812">Transmembrane</keyword>
<sequence length="220" mass="24575">MTWFFVSVVVFMAGHIVPGLLRGAITARIGHRAYIVTFSITSLFLLGWVIYEVQNADFIALWPYEIWQNHVTITLMLPACILWATAIIQPCPLSIGRKMGFDPAHPGINRFTRHPLLLGMMLWGLGHILPNGDLVAFMFFGGATVFAIAGFWRMEKIRVRHMDDAEYKAILDGTRRFDLTGIAKGAFGWRDIVLGIGLYIVILWAHPHVIGVDPLATMGG</sequence>
<organism evidence="7 8">
    <name type="scientific">Thalassospira lucentensis</name>
    <dbReference type="NCBI Taxonomy" id="168935"/>
    <lineage>
        <taxon>Bacteria</taxon>
        <taxon>Pseudomonadati</taxon>
        <taxon>Pseudomonadota</taxon>
        <taxon>Alphaproteobacteria</taxon>
        <taxon>Rhodospirillales</taxon>
        <taxon>Thalassospiraceae</taxon>
        <taxon>Thalassospira</taxon>
    </lineage>
</organism>
<gene>
    <name evidence="7" type="ORF">AUP42_09560</name>
</gene>
<feature type="transmembrane region" description="Helical" evidence="5">
    <location>
        <begin position="71"/>
        <end position="91"/>
    </location>
</feature>
<keyword evidence="3 5" id="KW-1133">Transmembrane helix</keyword>
<feature type="transmembrane region" description="Helical" evidence="5">
    <location>
        <begin position="111"/>
        <end position="129"/>
    </location>
</feature>
<feature type="transmembrane region" description="Helical" evidence="5">
    <location>
        <begin position="32"/>
        <end position="51"/>
    </location>
</feature>
<evidence type="ECO:0000313" key="7">
    <source>
        <dbReference type="EMBL" id="KZB69126.1"/>
    </source>
</evidence>
<protein>
    <submittedName>
        <fullName evidence="7">NnrU family protein</fullName>
    </submittedName>
</protein>
<name>A0A154LB42_9PROT</name>
<feature type="transmembrane region" description="Helical" evidence="5">
    <location>
        <begin position="6"/>
        <end position="25"/>
    </location>
</feature>
<dbReference type="Pfam" id="PF07298">
    <property type="entry name" value="NnrU"/>
    <property type="match status" value="1"/>
</dbReference>
<evidence type="ECO:0000256" key="3">
    <source>
        <dbReference type="ARBA" id="ARBA00022989"/>
    </source>
</evidence>
<evidence type="ECO:0000256" key="5">
    <source>
        <dbReference type="SAM" id="Phobius"/>
    </source>
</evidence>
<reference evidence="7 8" key="1">
    <citation type="submission" date="2015-12" db="EMBL/GenBank/DDBJ databases">
        <title>Genome sequence of Thalassospira lucentensis MCCC 1A02072.</title>
        <authorList>
            <person name="Lu L."/>
            <person name="Lai Q."/>
            <person name="Shao Z."/>
            <person name="Qian P."/>
        </authorList>
    </citation>
    <scope>NUCLEOTIDE SEQUENCE [LARGE SCALE GENOMIC DNA]</scope>
    <source>
        <strain evidence="7 8">MCCC 1A02072</strain>
    </source>
</reference>
<evidence type="ECO:0000256" key="2">
    <source>
        <dbReference type="ARBA" id="ARBA00022692"/>
    </source>
</evidence>
<dbReference type="GO" id="GO:0016020">
    <property type="term" value="C:membrane"/>
    <property type="evidence" value="ECO:0007669"/>
    <property type="project" value="UniProtKB-SubCell"/>
</dbReference>
<keyword evidence="4 5" id="KW-0472">Membrane</keyword>
<evidence type="ECO:0000259" key="6">
    <source>
        <dbReference type="Pfam" id="PF07298"/>
    </source>
</evidence>
<dbReference type="EMBL" id="LPVY01000002">
    <property type="protein sequence ID" value="KZB69126.1"/>
    <property type="molecule type" value="Genomic_DNA"/>
</dbReference>
<accession>A0A154LB42</accession>
<dbReference type="AlphaFoldDB" id="A0A154LB42"/>
<feature type="transmembrane region" description="Helical" evidence="5">
    <location>
        <begin position="192"/>
        <end position="210"/>
    </location>
</feature>
<feature type="transmembrane region" description="Helical" evidence="5">
    <location>
        <begin position="135"/>
        <end position="152"/>
    </location>
</feature>
<dbReference type="RefSeq" id="WP_062948180.1">
    <property type="nucleotide sequence ID" value="NZ_LPVY01000002.1"/>
</dbReference>
<evidence type="ECO:0000256" key="4">
    <source>
        <dbReference type="ARBA" id="ARBA00023136"/>
    </source>
</evidence>
<dbReference type="OrthoDB" id="5293641at2"/>
<proteinExistence type="predicted"/>
<comment type="caution">
    <text evidence="7">The sequence shown here is derived from an EMBL/GenBank/DDBJ whole genome shotgun (WGS) entry which is preliminary data.</text>
</comment>
<dbReference type="InterPro" id="IPR009915">
    <property type="entry name" value="NnrU_dom"/>
</dbReference>
<comment type="subcellular location">
    <subcellularLocation>
        <location evidence="1">Membrane</location>
        <topology evidence="1">Multi-pass membrane protein</topology>
    </subcellularLocation>
</comment>
<feature type="domain" description="NnrU" evidence="6">
    <location>
        <begin position="5"/>
        <end position="214"/>
    </location>
</feature>
<evidence type="ECO:0000256" key="1">
    <source>
        <dbReference type="ARBA" id="ARBA00004141"/>
    </source>
</evidence>